<comment type="caution">
    <text evidence="3">The sequence shown here is derived from an EMBL/GenBank/DDBJ whole genome shotgun (WGS) entry which is preliminary data.</text>
</comment>
<dbReference type="GO" id="GO:0050112">
    <property type="term" value="F:inositol 2-dehydrogenase (NAD+) activity"/>
    <property type="evidence" value="ECO:0007669"/>
    <property type="project" value="UniProtKB-EC"/>
</dbReference>
<organism evidence="3 4">
    <name type="scientific">Candidatus Ordinivivax streblomastigis</name>
    <dbReference type="NCBI Taxonomy" id="2540710"/>
    <lineage>
        <taxon>Bacteria</taxon>
        <taxon>Pseudomonadati</taxon>
        <taxon>Bacteroidota</taxon>
        <taxon>Bacteroidia</taxon>
        <taxon>Bacteroidales</taxon>
        <taxon>Candidatus Ordinivivax</taxon>
    </lineage>
</organism>
<dbReference type="Gene3D" id="3.30.360.10">
    <property type="entry name" value="Dihydrodipicolinate Reductase, domain 2"/>
    <property type="match status" value="1"/>
</dbReference>
<dbReference type="InterPro" id="IPR000683">
    <property type="entry name" value="Gfo/Idh/MocA-like_OxRdtase_N"/>
</dbReference>
<feature type="domain" description="Gfo/Idh/MocA-like oxidoreductase N-terminal" evidence="1">
    <location>
        <begin position="60"/>
        <end position="185"/>
    </location>
</feature>
<evidence type="ECO:0000313" key="3">
    <source>
        <dbReference type="EMBL" id="KAA6300053.1"/>
    </source>
</evidence>
<dbReference type="EMBL" id="SNRX01000155">
    <property type="protein sequence ID" value="KAA6300053.1"/>
    <property type="molecule type" value="Genomic_DNA"/>
</dbReference>
<evidence type="ECO:0000313" key="4">
    <source>
        <dbReference type="Proteomes" id="UP000324575"/>
    </source>
</evidence>
<dbReference type="InterPro" id="IPR055170">
    <property type="entry name" value="GFO_IDH_MocA-like_dom"/>
</dbReference>
<reference evidence="3 4" key="1">
    <citation type="submission" date="2019-03" db="EMBL/GenBank/DDBJ databases">
        <title>Single cell metagenomics reveals metabolic interactions within the superorganism composed of flagellate Streblomastix strix and complex community of Bacteroidetes bacteria on its surface.</title>
        <authorList>
            <person name="Treitli S.C."/>
            <person name="Kolisko M."/>
            <person name="Husnik F."/>
            <person name="Keeling P."/>
            <person name="Hampl V."/>
        </authorList>
    </citation>
    <scope>NUCLEOTIDE SEQUENCE [LARGE SCALE GENOMIC DNA]</scope>
    <source>
        <strain evidence="3">St1</strain>
    </source>
</reference>
<dbReference type="PANTHER" id="PTHR43818">
    <property type="entry name" value="BCDNA.GH03377"/>
    <property type="match status" value="1"/>
</dbReference>
<sequence length="451" mass="49805">MKRRSFISAAVLSSASLIGGGSLLSSCFSKSSQGGKLKLLTDEELNLPPLLATSPDGKALRFGLIGCGGRGRGAALNLLNAGNDLSIVAIADCLPDHLESCRKWLNEEHGQNVASEQAYLGFDAYQKVLSSDIDAVIIALPSRFHPMMFEAAVNAEKHVFIEKPCAVDPTGVRKFLVTAKQAEQKNLSVVCGTQRRHGLDYCATYRQVASGMIGDIVGGSCYWLTGRTWYANRKPGWTDTEYILHNWLNYPFMGGDVITDHHIHNLDVVSWFMGNKVPVKAYGFGAKVRPSLGNKYDFFSVHYEYENGVTIASGTRHIDECSNKITENLIGAKGRTNCQNTIWDHQGNVIWEYPYQLDEKGARIPITDPYDQEHIDWVTSIRTNKPLNDAYNMARSTLIAILGRDSAYTGKTITWDEIMASNEVLGPDITAMGKVDYSDVHPLPGKESIFK</sequence>
<dbReference type="InterPro" id="IPR036291">
    <property type="entry name" value="NAD(P)-bd_dom_sf"/>
</dbReference>
<evidence type="ECO:0000259" key="2">
    <source>
        <dbReference type="Pfam" id="PF22725"/>
    </source>
</evidence>
<keyword evidence="3" id="KW-0560">Oxidoreductase</keyword>
<feature type="domain" description="GFO/IDH/MocA-like oxidoreductase" evidence="2">
    <location>
        <begin position="207"/>
        <end position="311"/>
    </location>
</feature>
<dbReference type="SUPFAM" id="SSF55347">
    <property type="entry name" value="Glyceraldehyde-3-phosphate dehydrogenase-like, C-terminal domain"/>
    <property type="match status" value="1"/>
</dbReference>
<dbReference type="Proteomes" id="UP000324575">
    <property type="component" value="Unassembled WGS sequence"/>
</dbReference>
<dbReference type="Pfam" id="PF01408">
    <property type="entry name" value="GFO_IDH_MocA"/>
    <property type="match status" value="1"/>
</dbReference>
<dbReference type="InterPro" id="IPR050463">
    <property type="entry name" value="Gfo/Idh/MocA_oxidrdct_glycsds"/>
</dbReference>
<gene>
    <name evidence="3" type="ORF">EZS26_003807</name>
</gene>
<proteinExistence type="predicted"/>
<dbReference type="PANTHER" id="PTHR43818:SF5">
    <property type="entry name" value="OXIDOREDUCTASE FAMILY PROTEIN"/>
    <property type="match status" value="1"/>
</dbReference>
<dbReference type="AlphaFoldDB" id="A0A5M8NTX9"/>
<dbReference type="GO" id="GO:0000166">
    <property type="term" value="F:nucleotide binding"/>
    <property type="evidence" value="ECO:0007669"/>
    <property type="project" value="InterPro"/>
</dbReference>
<protein>
    <submittedName>
        <fullName evidence="3">Inositol 2-dehydrogenase</fullName>
        <ecNumber evidence="3">1.1.1.18</ecNumber>
    </submittedName>
</protein>
<dbReference type="PROSITE" id="PS51257">
    <property type="entry name" value="PROKAR_LIPOPROTEIN"/>
    <property type="match status" value="1"/>
</dbReference>
<name>A0A5M8NTX9_9BACT</name>
<dbReference type="Gene3D" id="3.40.50.720">
    <property type="entry name" value="NAD(P)-binding Rossmann-like Domain"/>
    <property type="match status" value="1"/>
</dbReference>
<dbReference type="SUPFAM" id="SSF51735">
    <property type="entry name" value="NAD(P)-binding Rossmann-fold domains"/>
    <property type="match status" value="1"/>
</dbReference>
<accession>A0A5M8NTX9</accession>
<evidence type="ECO:0000259" key="1">
    <source>
        <dbReference type="Pfam" id="PF01408"/>
    </source>
</evidence>
<dbReference type="EC" id="1.1.1.18" evidence="3"/>
<dbReference type="Pfam" id="PF22725">
    <property type="entry name" value="GFO_IDH_MocA_C3"/>
    <property type="match status" value="1"/>
</dbReference>